<dbReference type="Pfam" id="PF10604">
    <property type="entry name" value="Polyketide_cyc2"/>
    <property type="match status" value="1"/>
</dbReference>
<gene>
    <name evidence="2" type="ORF">SAMN04489858_102340</name>
</gene>
<evidence type="ECO:0000256" key="1">
    <source>
        <dbReference type="SAM" id="SignalP"/>
    </source>
</evidence>
<organism evidence="2 3">
    <name type="scientific">Paracoccus homiensis</name>
    <dbReference type="NCBI Taxonomy" id="364199"/>
    <lineage>
        <taxon>Bacteria</taxon>
        <taxon>Pseudomonadati</taxon>
        <taxon>Pseudomonadota</taxon>
        <taxon>Alphaproteobacteria</taxon>
        <taxon>Rhodobacterales</taxon>
        <taxon>Paracoccaceae</taxon>
        <taxon>Paracoccus</taxon>
    </lineage>
</organism>
<sequence length="185" mass="19875">MKSALIGGVLGLGMILAGAAHAHGPSRQKVQISAVLDATPEEVWQAIGNFDDMGWHPAVARTEITPEGAPADVPDESTRILHLKAESGDPTITEQLIGLNPDKMMYKYMITDVAVEVLPVTNYSSTLQVRDKDGKAEVIWKAGFYRGFPNNDPPENLNDEAAIAAVTAVYEAGFQGLVQQFGKAE</sequence>
<keyword evidence="3" id="KW-1185">Reference proteome</keyword>
<proteinExistence type="predicted"/>
<dbReference type="STRING" id="364199.SAMN04489858_102340"/>
<dbReference type="RefSeq" id="WP_342707894.1">
    <property type="nucleotide sequence ID" value="NZ_FOHO01000002.1"/>
</dbReference>
<feature type="chain" id="PRO_5011560098" evidence="1">
    <location>
        <begin position="23"/>
        <end position="185"/>
    </location>
</feature>
<name>A0A1I0AUA0_9RHOB</name>
<dbReference type="AlphaFoldDB" id="A0A1I0AUA0"/>
<dbReference type="Gene3D" id="3.30.530.20">
    <property type="match status" value="1"/>
</dbReference>
<dbReference type="SUPFAM" id="SSF55961">
    <property type="entry name" value="Bet v1-like"/>
    <property type="match status" value="1"/>
</dbReference>
<evidence type="ECO:0000313" key="2">
    <source>
        <dbReference type="EMBL" id="SES97124.1"/>
    </source>
</evidence>
<dbReference type="EMBL" id="FOHO01000002">
    <property type="protein sequence ID" value="SES97124.1"/>
    <property type="molecule type" value="Genomic_DNA"/>
</dbReference>
<keyword evidence="1" id="KW-0732">Signal</keyword>
<dbReference type="CDD" id="cd07821">
    <property type="entry name" value="PYR_PYL_RCAR_like"/>
    <property type="match status" value="1"/>
</dbReference>
<dbReference type="InterPro" id="IPR019587">
    <property type="entry name" value="Polyketide_cyclase/dehydratase"/>
</dbReference>
<reference evidence="2 3" key="1">
    <citation type="submission" date="2016-10" db="EMBL/GenBank/DDBJ databases">
        <authorList>
            <person name="de Groot N.N."/>
        </authorList>
    </citation>
    <scope>NUCLEOTIDE SEQUENCE [LARGE SCALE GENOMIC DNA]</scope>
    <source>
        <strain evidence="2 3">DSM 17862</strain>
    </source>
</reference>
<accession>A0A1I0AUA0</accession>
<dbReference type="PANTHER" id="PTHR39332:SF7">
    <property type="entry name" value="SRPBCC FAMILY PROTEIN"/>
    <property type="match status" value="1"/>
</dbReference>
<feature type="signal peptide" evidence="1">
    <location>
        <begin position="1"/>
        <end position="22"/>
    </location>
</feature>
<dbReference type="PANTHER" id="PTHR39332">
    <property type="entry name" value="BLL4707 PROTEIN"/>
    <property type="match status" value="1"/>
</dbReference>
<dbReference type="Proteomes" id="UP000199180">
    <property type="component" value="Unassembled WGS sequence"/>
</dbReference>
<dbReference type="InterPro" id="IPR023393">
    <property type="entry name" value="START-like_dom_sf"/>
</dbReference>
<protein>
    <submittedName>
        <fullName evidence="2">Polyketide cyclase / dehydrase and lipid transport</fullName>
    </submittedName>
</protein>
<evidence type="ECO:0000313" key="3">
    <source>
        <dbReference type="Proteomes" id="UP000199180"/>
    </source>
</evidence>